<evidence type="ECO:0000313" key="2">
    <source>
        <dbReference type="Proteomes" id="UP000579250"/>
    </source>
</evidence>
<proteinExistence type="predicted"/>
<protein>
    <submittedName>
        <fullName evidence="1">Uncharacterized protein</fullName>
    </submittedName>
</protein>
<dbReference type="AlphaFoldDB" id="A0A846YYG7"/>
<name>A0A846YYG7_9ACTN</name>
<keyword evidence="2" id="KW-1185">Reference proteome</keyword>
<evidence type="ECO:0000313" key="1">
    <source>
        <dbReference type="EMBL" id="NKZ03153.1"/>
    </source>
</evidence>
<accession>A0A846YYG7</accession>
<comment type="caution">
    <text evidence="1">The sequence shown here is derived from an EMBL/GenBank/DDBJ whole genome shotgun (WGS) entry which is preliminary data.</text>
</comment>
<gene>
    <name evidence="1" type="ORF">HGB48_05230</name>
</gene>
<reference evidence="1 2" key="1">
    <citation type="submission" date="2020-04" db="EMBL/GenBank/DDBJ databases">
        <title>MicrobeNet Type strains.</title>
        <authorList>
            <person name="Nicholson A.C."/>
        </authorList>
    </citation>
    <scope>NUCLEOTIDE SEQUENCE [LARGE SCALE GENOMIC DNA]</scope>
    <source>
        <strain evidence="1 2">ATCC BAA-277</strain>
    </source>
</reference>
<dbReference type="EMBL" id="JAAXPI010000004">
    <property type="protein sequence ID" value="NKZ03153.1"/>
    <property type="molecule type" value="Genomic_DNA"/>
</dbReference>
<sequence length="281" mass="31361">MGAEEAAPCRHAGAPPADVVERVSQLIRSLGDEEALLTRHGITSEEFREALWPTIQKMRGSSSAGVGDRRQFIRGMLNHLVSSDLVTRFEEPQYGDDTVYRLSVPGMTEDVAIIQKGCPDGAHSSIRWSVPDWAGEAYLWWVCDSMASEPGTHVHKGVGRLFQRFRDERPDQLAGVIFHNELCGGSRRLCPKMEHAVVIDGRETPPPCVYVMPDRDPAANEWNWNGGQQRKFPAVLMKAFGIPEEQAPFFIGDIGYRFTGGKRKINIVSRYGLARTTSHRS</sequence>
<organism evidence="1 2">
    <name type="scientific">Actinomadura latina</name>
    <dbReference type="NCBI Taxonomy" id="163603"/>
    <lineage>
        <taxon>Bacteria</taxon>
        <taxon>Bacillati</taxon>
        <taxon>Actinomycetota</taxon>
        <taxon>Actinomycetes</taxon>
        <taxon>Streptosporangiales</taxon>
        <taxon>Thermomonosporaceae</taxon>
        <taxon>Actinomadura</taxon>
    </lineage>
</organism>
<dbReference type="RefSeq" id="WP_157437956.1">
    <property type="nucleotide sequence ID" value="NZ_JAAXPI010000004.1"/>
</dbReference>
<dbReference type="Proteomes" id="UP000579250">
    <property type="component" value="Unassembled WGS sequence"/>
</dbReference>